<gene>
    <name evidence="3" type="ORF">BO99DRAFT_447954</name>
</gene>
<dbReference type="STRING" id="1450538.A0A2V5GV96"/>
<dbReference type="Proteomes" id="UP000249829">
    <property type="component" value="Unassembled WGS sequence"/>
</dbReference>
<dbReference type="GO" id="GO:0017111">
    <property type="term" value="F:ribonucleoside triphosphate phosphatase activity"/>
    <property type="evidence" value="ECO:0007669"/>
    <property type="project" value="TreeGrafter"/>
</dbReference>
<dbReference type="SUPFAM" id="SSF53649">
    <property type="entry name" value="Alkaline phosphatase-like"/>
    <property type="match status" value="1"/>
</dbReference>
<dbReference type="InterPro" id="IPR017850">
    <property type="entry name" value="Alkaline_phosphatase_core_sf"/>
</dbReference>
<accession>A0A2V5GV96</accession>
<dbReference type="CDD" id="cd16018">
    <property type="entry name" value="Enpp"/>
    <property type="match status" value="1"/>
</dbReference>
<evidence type="ECO:0000313" key="4">
    <source>
        <dbReference type="Proteomes" id="UP000249829"/>
    </source>
</evidence>
<name>A0A2V5GV96_ASPV1</name>
<keyword evidence="4" id="KW-1185">Reference proteome</keyword>
<dbReference type="Pfam" id="PF01663">
    <property type="entry name" value="Phosphodiest"/>
    <property type="match status" value="1"/>
</dbReference>
<feature type="compositionally biased region" description="Low complexity" evidence="1">
    <location>
        <begin position="634"/>
        <end position="653"/>
    </location>
</feature>
<evidence type="ECO:0000313" key="3">
    <source>
        <dbReference type="EMBL" id="PYI13032.1"/>
    </source>
</evidence>
<proteinExistence type="predicted"/>
<dbReference type="EMBL" id="KZ825267">
    <property type="protein sequence ID" value="PYI13032.1"/>
    <property type="molecule type" value="Genomic_DNA"/>
</dbReference>
<reference evidence="3 4" key="1">
    <citation type="submission" date="2018-02" db="EMBL/GenBank/DDBJ databases">
        <title>The genomes of Aspergillus section Nigri reveals drivers in fungal speciation.</title>
        <authorList>
            <consortium name="DOE Joint Genome Institute"/>
            <person name="Vesth T.C."/>
            <person name="Nybo J."/>
            <person name="Theobald S."/>
            <person name="Brandl J."/>
            <person name="Frisvad J.C."/>
            <person name="Nielsen K.F."/>
            <person name="Lyhne E.K."/>
            <person name="Kogle M.E."/>
            <person name="Kuo A."/>
            <person name="Riley R."/>
            <person name="Clum A."/>
            <person name="Nolan M."/>
            <person name="Lipzen A."/>
            <person name="Salamov A."/>
            <person name="Henrissat B."/>
            <person name="Wiebenga A."/>
            <person name="De vries R.P."/>
            <person name="Grigoriev I.V."/>
            <person name="Mortensen U.H."/>
            <person name="Andersen M.R."/>
            <person name="Baker S.E."/>
        </authorList>
    </citation>
    <scope>NUCLEOTIDE SEQUENCE [LARGE SCALE GENOMIC DNA]</scope>
    <source>
        <strain evidence="3 4">CBS 115571</strain>
    </source>
</reference>
<dbReference type="OMA" id="DGHKFGP"/>
<dbReference type="PANTHER" id="PTHR10151">
    <property type="entry name" value="ECTONUCLEOTIDE PYROPHOSPHATASE/PHOSPHODIESTERASE"/>
    <property type="match status" value="1"/>
</dbReference>
<keyword evidence="2" id="KW-1133">Transmembrane helix</keyword>
<feature type="region of interest" description="Disordered" evidence="1">
    <location>
        <begin position="1"/>
        <end position="117"/>
    </location>
</feature>
<organism evidence="3 4">
    <name type="scientific">Aspergillus violaceofuscus (strain CBS 115571)</name>
    <dbReference type="NCBI Taxonomy" id="1450538"/>
    <lineage>
        <taxon>Eukaryota</taxon>
        <taxon>Fungi</taxon>
        <taxon>Dikarya</taxon>
        <taxon>Ascomycota</taxon>
        <taxon>Pezizomycotina</taxon>
        <taxon>Eurotiomycetes</taxon>
        <taxon>Eurotiomycetidae</taxon>
        <taxon>Eurotiales</taxon>
        <taxon>Aspergillaceae</taxon>
        <taxon>Aspergillus</taxon>
    </lineage>
</organism>
<keyword evidence="2" id="KW-0812">Transmembrane</keyword>
<feature type="compositionally biased region" description="Basic residues" evidence="1">
    <location>
        <begin position="94"/>
        <end position="110"/>
    </location>
</feature>
<dbReference type="GO" id="GO:0009141">
    <property type="term" value="P:nucleoside triphosphate metabolic process"/>
    <property type="evidence" value="ECO:0007669"/>
    <property type="project" value="TreeGrafter"/>
</dbReference>
<feature type="transmembrane region" description="Helical" evidence="2">
    <location>
        <begin position="163"/>
        <end position="182"/>
    </location>
</feature>
<sequence>MLSRRNNRDASLLSPGGYDEDAESLRSPSEQDSDSEDDEFLRRSRTTLELAEHDRTVLDDEEETEKLLTRSGPTHGLRRIFSPNSSSVRIGKQERRRQRRQARKDARRGRLGNSRESAEMLFEMEEGHPDDESSLLSSSSSDLDRRLKDYTSVPPPRVSWRRLLLIFSTVLVLFFILLLGAYKASTRFRASHSSKRFLSNGTALFAPTTILISLDGFRADFLNRGLTPALNSLVANGVSPQYMLPSFPSVTFPNHFTLVTGLYPESHGIVGNTFWDPEMEDEFYYTHPSVSMQPKWWNAEPLWMTAENQGVRAAIHMWPGSEAHIGGVEPSFLDRYNGSEALSRKVDRILGLLDLPGVEDQTQASRPQFIAAYVPNVDADGHLYGPNSTETRGTIAKVDSMLASLLTGLQDRNLTEIVNVVIVSDHGMASTATERLVQLEDLIDLSLVARIDGWPLRGLRPKRPEDLAVLQNQLESVASNFSHALEVYTRENMPERYHFQNNDRIAPLWVIPKAGWAIVERPGFDAQQALEKGEVYHPKGIHGYDHEHPLMRAIFIARGPAFPHEPNSRLEAFQNINVYNLICDSLGVTPHPNNGTLRLPLKPVGLHSDEDSPTLEDPSDPPSVTTTVVEPIKPSTTPTTTSSMTSASPTSSADMAVDTPPETSSQSEDETGPNWWGTLWEKIEEAKDWATDVFDTVKDNFVTGSS</sequence>
<keyword evidence="2" id="KW-0472">Membrane</keyword>
<dbReference type="GO" id="GO:0047429">
    <property type="term" value="F:nucleoside triphosphate diphosphatase activity"/>
    <property type="evidence" value="ECO:0007669"/>
    <property type="project" value="TreeGrafter"/>
</dbReference>
<dbReference type="AlphaFoldDB" id="A0A2V5GV96"/>
<protein>
    <submittedName>
        <fullName evidence="3">Nucleotide pyrophosphatase family protein</fullName>
    </submittedName>
</protein>
<dbReference type="Gene3D" id="3.30.1360.180">
    <property type="match status" value="1"/>
</dbReference>
<dbReference type="InterPro" id="IPR002591">
    <property type="entry name" value="Phosphodiest/P_Trfase"/>
</dbReference>
<feature type="region of interest" description="Disordered" evidence="1">
    <location>
        <begin position="599"/>
        <end position="677"/>
    </location>
</feature>
<dbReference type="PANTHER" id="PTHR10151:SF120">
    <property type="entry name" value="BIS(5'-ADENOSYL)-TRIPHOSPHATASE"/>
    <property type="match status" value="1"/>
</dbReference>
<evidence type="ECO:0000256" key="1">
    <source>
        <dbReference type="SAM" id="MobiDB-lite"/>
    </source>
</evidence>
<dbReference type="FunFam" id="3.30.1360.180:FF:000003">
    <property type="entry name" value="Type I phosphodiesterase/nucleotide pyrophosphatase family protein"/>
    <property type="match status" value="1"/>
</dbReference>
<evidence type="ECO:0000256" key="2">
    <source>
        <dbReference type="SAM" id="Phobius"/>
    </source>
</evidence>
<dbReference type="Gene3D" id="3.40.720.10">
    <property type="entry name" value="Alkaline Phosphatase, subunit A"/>
    <property type="match status" value="1"/>
</dbReference>